<keyword evidence="1" id="KW-0812">Transmembrane</keyword>
<keyword evidence="1" id="KW-0472">Membrane</keyword>
<dbReference type="CDD" id="cd06225">
    <property type="entry name" value="HAMP"/>
    <property type="match status" value="1"/>
</dbReference>
<dbReference type="SMART" id="SM00304">
    <property type="entry name" value="HAMP"/>
    <property type="match status" value="1"/>
</dbReference>
<dbReference type="InterPro" id="IPR021796">
    <property type="entry name" value="Tll0287-like_dom"/>
</dbReference>
<dbReference type="Pfam" id="PF00672">
    <property type="entry name" value="HAMP"/>
    <property type="match status" value="1"/>
</dbReference>
<protein>
    <recommendedName>
        <fullName evidence="2">HAMP domain-containing protein</fullName>
    </recommendedName>
</protein>
<feature type="transmembrane region" description="Helical" evidence="1">
    <location>
        <begin position="211"/>
        <end position="235"/>
    </location>
</feature>
<dbReference type="Pfam" id="PF11845">
    <property type="entry name" value="Tll0287-like"/>
    <property type="match status" value="1"/>
</dbReference>
<dbReference type="InterPro" id="IPR003660">
    <property type="entry name" value="HAMP_dom"/>
</dbReference>
<evidence type="ECO:0000256" key="1">
    <source>
        <dbReference type="SAM" id="Phobius"/>
    </source>
</evidence>
<proteinExistence type="predicted"/>
<evidence type="ECO:0000313" key="3">
    <source>
        <dbReference type="EMBL" id="VAW59910.1"/>
    </source>
</evidence>
<dbReference type="SUPFAM" id="SSF158472">
    <property type="entry name" value="HAMP domain-like"/>
    <property type="match status" value="1"/>
</dbReference>
<dbReference type="GO" id="GO:0007165">
    <property type="term" value="P:signal transduction"/>
    <property type="evidence" value="ECO:0007669"/>
    <property type="project" value="InterPro"/>
</dbReference>
<dbReference type="GO" id="GO:0016020">
    <property type="term" value="C:membrane"/>
    <property type="evidence" value="ECO:0007669"/>
    <property type="project" value="InterPro"/>
</dbReference>
<dbReference type="PROSITE" id="PS50885">
    <property type="entry name" value="HAMP"/>
    <property type="match status" value="1"/>
</dbReference>
<sequence length="293" mass="33034">MGLRTKFNVVLWVSFVAGLFIVSVLSREILTDNAKKEALRNAEVLMEVAKSVRSYTAMEIRPLLQKIPTKDFLPQTVPAYAATQNMQHIQKAFPEFYYKEAALNPTNPEHRAIGWEKDIIEFFRNNSAVKYYSNERNTPNGKHLFLSRPFKITNKACLSCHSRPENAPISLIKRYGSSNGFNWKHNEIIGAQLVSVPMSVSLKRADEAFNVFMFSLAGVFIGIGLLLNILLHFMVIRPVTKMAKNANTISLGDMSVDEFNVTGKDEMASLAASFNRMHRSLKSAVKLLDKTKT</sequence>
<evidence type="ECO:0000259" key="2">
    <source>
        <dbReference type="PROSITE" id="PS50885"/>
    </source>
</evidence>
<name>A0A3B0X5P4_9ZZZZ</name>
<dbReference type="AlphaFoldDB" id="A0A3B0X5P4"/>
<gene>
    <name evidence="3" type="ORF">MNBD_GAMMA08-3092</name>
</gene>
<feature type="domain" description="HAMP" evidence="2">
    <location>
        <begin position="233"/>
        <end position="286"/>
    </location>
</feature>
<dbReference type="Gene3D" id="6.10.340.10">
    <property type="match status" value="1"/>
</dbReference>
<keyword evidence="1" id="KW-1133">Transmembrane helix</keyword>
<organism evidence="3">
    <name type="scientific">hydrothermal vent metagenome</name>
    <dbReference type="NCBI Taxonomy" id="652676"/>
    <lineage>
        <taxon>unclassified sequences</taxon>
        <taxon>metagenomes</taxon>
        <taxon>ecological metagenomes</taxon>
    </lineage>
</organism>
<dbReference type="EMBL" id="UOFH01000114">
    <property type="protein sequence ID" value="VAW59910.1"/>
    <property type="molecule type" value="Genomic_DNA"/>
</dbReference>
<accession>A0A3B0X5P4</accession>
<reference evidence="3" key="1">
    <citation type="submission" date="2018-06" db="EMBL/GenBank/DDBJ databases">
        <authorList>
            <person name="Zhirakovskaya E."/>
        </authorList>
    </citation>
    <scope>NUCLEOTIDE SEQUENCE</scope>
</reference>